<dbReference type="GO" id="GO:0005576">
    <property type="term" value="C:extracellular region"/>
    <property type="evidence" value="ECO:0007669"/>
    <property type="project" value="InterPro"/>
</dbReference>
<dbReference type="InterPro" id="IPR002557">
    <property type="entry name" value="Chitin-bd_dom"/>
</dbReference>
<feature type="transmembrane region" description="Helical" evidence="1">
    <location>
        <begin position="6"/>
        <end position="25"/>
    </location>
</feature>
<proteinExistence type="predicted"/>
<dbReference type="SUPFAM" id="SSF57625">
    <property type="entry name" value="Invertebrate chitin-binding proteins"/>
    <property type="match status" value="1"/>
</dbReference>
<evidence type="ECO:0000259" key="2">
    <source>
        <dbReference type="PROSITE" id="PS50940"/>
    </source>
</evidence>
<keyword evidence="1" id="KW-0472">Membrane</keyword>
<dbReference type="PROSITE" id="PS50940">
    <property type="entry name" value="CHIT_BIND_II"/>
    <property type="match status" value="1"/>
</dbReference>
<reference evidence="3 4" key="1">
    <citation type="journal article" date="2015" name="J. Virol.">
        <title>A betabaculovirus-encoded gp64 homolog is a functional envelope fusion protein.</title>
        <authorList>
            <person name="Ardisson-Araujo D.M."/>
            <person name="Melo F.L."/>
            <person name="Clem R.J."/>
            <person name="Wolff J.L."/>
            <person name="Ribeiro B.M."/>
        </authorList>
    </citation>
    <scope>NUCLEOTIDE SEQUENCE [LARGE SCALE GENOMIC DNA]</scope>
    <source>
        <strain evidence="3 4">Parana-2009</strain>
    </source>
</reference>
<keyword evidence="1" id="KW-1133">Transmembrane helix</keyword>
<gene>
    <name evidence="3" type="primary">ORF-8</name>
</gene>
<dbReference type="SMART" id="SM00494">
    <property type="entry name" value="ChtBD2"/>
    <property type="match status" value="1"/>
</dbReference>
<dbReference type="OrthoDB" id="24819at10239"/>
<accession>A0A0R7EYW1</accession>
<organism evidence="3 4">
    <name type="scientific">Diatraea saccharalis granulovirus</name>
    <dbReference type="NCBI Taxonomy" id="1675862"/>
    <lineage>
        <taxon>Viruses</taxon>
        <taxon>Viruses incertae sedis</taxon>
        <taxon>Naldaviricetes</taxon>
        <taxon>Lefavirales</taxon>
        <taxon>Baculoviridae</taxon>
        <taxon>Betabaculovirus</taxon>
        <taxon>Betabaculovirus disaccharalis</taxon>
    </lineage>
</organism>
<name>A0A0R7EYW1_9BBAC</name>
<evidence type="ECO:0000256" key="1">
    <source>
        <dbReference type="SAM" id="Phobius"/>
    </source>
</evidence>
<feature type="domain" description="Chitin-binding type-2" evidence="2">
    <location>
        <begin position="36"/>
        <end position="90"/>
    </location>
</feature>
<keyword evidence="1" id="KW-0812">Transmembrane</keyword>
<dbReference type="RefSeq" id="YP_009182206.1">
    <property type="nucleotide sequence ID" value="NC_028491.1"/>
</dbReference>
<dbReference type="EMBL" id="KP296186">
    <property type="protein sequence ID" value="AKN80770.1"/>
    <property type="molecule type" value="Genomic_DNA"/>
</dbReference>
<dbReference type="KEGG" id="vg:26373911"/>
<protein>
    <recommendedName>
        <fullName evidence="2">Chitin-binding type-2 domain-containing protein</fullName>
    </recommendedName>
</protein>
<dbReference type="InterPro" id="IPR036508">
    <property type="entry name" value="Chitin-bd_dom_sf"/>
</dbReference>
<keyword evidence="4" id="KW-1185">Reference proteome</keyword>
<evidence type="ECO:0000313" key="3">
    <source>
        <dbReference type="EMBL" id="AKN80770.1"/>
    </source>
</evidence>
<dbReference type="GO" id="GO:0008061">
    <property type="term" value="F:chitin binding"/>
    <property type="evidence" value="ECO:0007669"/>
    <property type="project" value="InterPro"/>
</dbReference>
<sequence length="98" mass="11403">MDLFNFSTLIFVLFIILKIIIYHNVKNIQTRDWLMKRICINGYYGNVADPFECDSYYKCPEGLKFYCDIGNEFNGDKGCCEAITSTGCYNVLSRRLLD</sequence>
<dbReference type="GeneID" id="26373911"/>
<evidence type="ECO:0000313" key="4">
    <source>
        <dbReference type="Proteomes" id="UP000203433"/>
    </source>
</evidence>
<dbReference type="Proteomes" id="UP000203433">
    <property type="component" value="Segment"/>
</dbReference>